<organism evidence="1 2">
    <name type="scientific">Burkholderia cepacia</name>
    <name type="common">Pseudomonas cepacia</name>
    <dbReference type="NCBI Taxonomy" id="292"/>
    <lineage>
        <taxon>Bacteria</taxon>
        <taxon>Pseudomonadati</taxon>
        <taxon>Pseudomonadota</taxon>
        <taxon>Betaproteobacteria</taxon>
        <taxon>Burkholderiales</taxon>
        <taxon>Burkholderiaceae</taxon>
        <taxon>Burkholderia</taxon>
        <taxon>Burkholderia cepacia complex</taxon>
    </lineage>
</organism>
<gene>
    <name evidence="1" type="ORF">VL15_37465</name>
</gene>
<dbReference type="InterPro" id="IPR016516">
    <property type="entry name" value="UCP07580"/>
</dbReference>
<dbReference type="Pfam" id="PF10118">
    <property type="entry name" value="Metal_hydrol"/>
    <property type="match status" value="1"/>
</dbReference>
<dbReference type="InterPro" id="IPR009078">
    <property type="entry name" value="Ferritin-like_SF"/>
</dbReference>
<name>A0A0J5Z295_BURCE</name>
<evidence type="ECO:0008006" key="3">
    <source>
        <dbReference type="Google" id="ProtNLM"/>
    </source>
</evidence>
<dbReference type="EMBL" id="LDWR01000096">
    <property type="protein sequence ID" value="KML43913.1"/>
    <property type="molecule type" value="Genomic_DNA"/>
</dbReference>
<sequence length="255" mass="28795">MRFADWNRDGMVASHFFNALSLFFPAGEKFFIHSVKCFSGQVTDPVTAAAVRTFIAQEASHSNQHRRYLVAMVQQGYDIDRLDIRMFACPLGSVKPVWRLAMTVAMEHFTASLSRSLLRAGTVDGDPDLTKLWHWHACEELEHQSVAMDVYRHAVGTGARAYWLRVAGALRVSLNFLPRLAANLSALLAQDLPRPRSVCYLQALRYLWGKPGVLRILIPDFIGYFRPSFHPDTLRERDRALIAAVRAKLEIPDAG</sequence>
<dbReference type="AlphaFoldDB" id="A0A0J5Z295"/>
<protein>
    <recommendedName>
        <fullName evidence="3">Metal-dependent hydrolase</fullName>
    </recommendedName>
</protein>
<accession>A0A0J5Z295</accession>
<dbReference type="PANTHER" id="PTHR39456:SF1">
    <property type="entry name" value="METAL-DEPENDENT HYDROLASE"/>
    <property type="match status" value="1"/>
</dbReference>
<dbReference type="PATRIC" id="fig|292.27.peg.8804"/>
<dbReference type="SUPFAM" id="SSF47240">
    <property type="entry name" value="Ferritin-like"/>
    <property type="match status" value="1"/>
</dbReference>
<dbReference type="PANTHER" id="PTHR39456">
    <property type="entry name" value="METAL-DEPENDENT HYDROLASE"/>
    <property type="match status" value="1"/>
</dbReference>
<comment type="caution">
    <text evidence="1">The sequence shown here is derived from an EMBL/GenBank/DDBJ whole genome shotgun (WGS) entry which is preliminary data.</text>
</comment>
<dbReference type="PIRSF" id="PIRSF007580">
    <property type="entry name" value="UCP07580"/>
    <property type="match status" value="1"/>
</dbReference>
<proteinExistence type="predicted"/>
<reference evidence="1 2" key="1">
    <citation type="submission" date="2015-05" db="EMBL/GenBank/DDBJ databases">
        <title>Draft genome of Burkholderia cepacia LK29.</title>
        <authorList>
            <person name="Chan X.Y."/>
        </authorList>
    </citation>
    <scope>NUCLEOTIDE SEQUENCE [LARGE SCALE GENOMIC DNA]</scope>
    <source>
        <strain evidence="1 2">LK29</strain>
    </source>
</reference>
<evidence type="ECO:0000313" key="2">
    <source>
        <dbReference type="Proteomes" id="UP000036338"/>
    </source>
</evidence>
<evidence type="ECO:0000313" key="1">
    <source>
        <dbReference type="EMBL" id="KML43913.1"/>
    </source>
</evidence>
<dbReference type="Proteomes" id="UP000036338">
    <property type="component" value="Unassembled WGS sequence"/>
</dbReference>